<feature type="region of interest" description="Disordered" evidence="1">
    <location>
        <begin position="61"/>
        <end position="93"/>
    </location>
</feature>
<dbReference type="EMBL" id="CAFBOG010000117">
    <property type="protein sequence ID" value="CAB4985059.1"/>
    <property type="molecule type" value="Genomic_DNA"/>
</dbReference>
<protein>
    <submittedName>
        <fullName evidence="2">Unannotated protein</fullName>
    </submittedName>
</protein>
<accession>A0A6J7N3G8</accession>
<proteinExistence type="predicted"/>
<evidence type="ECO:0000256" key="1">
    <source>
        <dbReference type="SAM" id="MobiDB-lite"/>
    </source>
</evidence>
<sequence>MAHGHCAYISDPAFIRRFSGFGLARVLCPCVPELDDDGLAKRQQTGASSGLAVNLGSREVGSSCQCFQPPEARPSAQNKAGLGLEASPLGFAD</sequence>
<evidence type="ECO:0000313" key="2">
    <source>
        <dbReference type="EMBL" id="CAB4985059.1"/>
    </source>
</evidence>
<organism evidence="2">
    <name type="scientific">freshwater metagenome</name>
    <dbReference type="NCBI Taxonomy" id="449393"/>
    <lineage>
        <taxon>unclassified sequences</taxon>
        <taxon>metagenomes</taxon>
        <taxon>ecological metagenomes</taxon>
    </lineage>
</organism>
<gene>
    <name evidence="2" type="ORF">UFOPK3914_01257</name>
</gene>
<dbReference type="AlphaFoldDB" id="A0A6J7N3G8"/>
<name>A0A6J7N3G8_9ZZZZ</name>
<reference evidence="2" key="1">
    <citation type="submission" date="2020-05" db="EMBL/GenBank/DDBJ databases">
        <authorList>
            <person name="Chiriac C."/>
            <person name="Salcher M."/>
            <person name="Ghai R."/>
            <person name="Kavagutti S V."/>
        </authorList>
    </citation>
    <scope>NUCLEOTIDE SEQUENCE</scope>
</reference>